<gene>
    <name evidence="3" type="ORF">QYF61_011715</name>
</gene>
<feature type="transmembrane region" description="Helical" evidence="1">
    <location>
        <begin position="95"/>
        <end position="117"/>
    </location>
</feature>
<evidence type="ECO:0000256" key="2">
    <source>
        <dbReference type="SAM" id="SignalP"/>
    </source>
</evidence>
<accession>A0AAN7S3A6</accession>
<protein>
    <submittedName>
        <fullName evidence="3">Uncharacterized protein</fullName>
    </submittedName>
</protein>
<proteinExistence type="predicted"/>
<organism evidence="3 4">
    <name type="scientific">Mycteria americana</name>
    <name type="common">Wood stork</name>
    <dbReference type="NCBI Taxonomy" id="33587"/>
    <lineage>
        <taxon>Eukaryota</taxon>
        <taxon>Metazoa</taxon>
        <taxon>Chordata</taxon>
        <taxon>Craniata</taxon>
        <taxon>Vertebrata</taxon>
        <taxon>Euteleostomi</taxon>
        <taxon>Archelosauria</taxon>
        <taxon>Archosauria</taxon>
        <taxon>Dinosauria</taxon>
        <taxon>Saurischia</taxon>
        <taxon>Theropoda</taxon>
        <taxon>Coelurosauria</taxon>
        <taxon>Aves</taxon>
        <taxon>Neognathae</taxon>
        <taxon>Neoaves</taxon>
        <taxon>Aequornithes</taxon>
        <taxon>Ciconiiformes</taxon>
        <taxon>Ciconiidae</taxon>
        <taxon>Mycteria</taxon>
    </lineage>
</organism>
<feature type="signal peptide" evidence="2">
    <location>
        <begin position="1"/>
        <end position="24"/>
    </location>
</feature>
<dbReference type="EMBL" id="JAUNZN010000002">
    <property type="protein sequence ID" value="KAK4826847.1"/>
    <property type="molecule type" value="Genomic_DNA"/>
</dbReference>
<keyword evidence="2" id="KW-0732">Signal</keyword>
<dbReference type="Proteomes" id="UP001333110">
    <property type="component" value="Unassembled WGS sequence"/>
</dbReference>
<name>A0AAN7S3A6_MYCAM</name>
<keyword evidence="4" id="KW-1185">Reference proteome</keyword>
<evidence type="ECO:0000313" key="3">
    <source>
        <dbReference type="EMBL" id="KAK4826847.1"/>
    </source>
</evidence>
<dbReference type="AlphaFoldDB" id="A0AAN7S3A6"/>
<evidence type="ECO:0000256" key="1">
    <source>
        <dbReference type="SAM" id="Phobius"/>
    </source>
</evidence>
<keyword evidence="1" id="KW-1133">Transmembrane helix</keyword>
<keyword evidence="1" id="KW-0472">Membrane</keyword>
<sequence>MGLFIPRGRTWYFHLLNFMRFLSAHFSSLSRSLWMAARPSDVSATPPSFVSSRNLPRVCSAPSSRSLMKVLNNIGSSIDSYSTPLVTGLHLDFELLITTLVSIIHYVFTTTVVFLLYKTIKRST</sequence>
<evidence type="ECO:0000313" key="4">
    <source>
        <dbReference type="Proteomes" id="UP001333110"/>
    </source>
</evidence>
<keyword evidence="1" id="KW-0812">Transmembrane</keyword>
<comment type="caution">
    <text evidence="3">The sequence shown here is derived from an EMBL/GenBank/DDBJ whole genome shotgun (WGS) entry which is preliminary data.</text>
</comment>
<reference evidence="3 4" key="1">
    <citation type="journal article" date="2023" name="J. Hered.">
        <title>Chromosome-level genome of the wood stork (Mycteria americana) provides insight into avian chromosome evolution.</title>
        <authorList>
            <person name="Flamio R. Jr."/>
            <person name="Ramstad K.M."/>
        </authorList>
    </citation>
    <scope>NUCLEOTIDE SEQUENCE [LARGE SCALE GENOMIC DNA]</scope>
    <source>
        <strain evidence="3">JAX WOST 10</strain>
    </source>
</reference>
<feature type="chain" id="PRO_5042958556" evidence="2">
    <location>
        <begin position="25"/>
        <end position="124"/>
    </location>
</feature>